<keyword evidence="4" id="KW-1003">Cell membrane</keyword>
<comment type="similarity">
    <text evidence="2 9">Belongs to the major facilitator superfamily. Sugar transporter (TC 2.A.1.1) family.</text>
</comment>
<dbReference type="STRING" id="1334022.SAMN04487907_1113"/>
<dbReference type="CDD" id="cd17359">
    <property type="entry name" value="MFS_XylE_like"/>
    <property type="match status" value="1"/>
</dbReference>
<keyword evidence="5" id="KW-0762">Sugar transport</keyword>
<feature type="transmembrane region" description="Helical" evidence="10">
    <location>
        <begin position="81"/>
        <end position="100"/>
    </location>
</feature>
<feature type="transmembrane region" description="Helical" evidence="10">
    <location>
        <begin position="333"/>
        <end position="354"/>
    </location>
</feature>
<evidence type="ECO:0000256" key="10">
    <source>
        <dbReference type="SAM" id="Phobius"/>
    </source>
</evidence>
<dbReference type="InterPro" id="IPR050814">
    <property type="entry name" value="Myo-inositol_Transporter"/>
</dbReference>
<dbReference type="PROSITE" id="PS00216">
    <property type="entry name" value="SUGAR_TRANSPORT_1"/>
    <property type="match status" value="2"/>
</dbReference>
<feature type="transmembrane region" description="Helical" evidence="10">
    <location>
        <begin position="395"/>
        <end position="416"/>
    </location>
</feature>
<feature type="transmembrane region" description="Helical" evidence="10">
    <location>
        <begin position="360"/>
        <end position="383"/>
    </location>
</feature>
<feature type="transmembrane region" description="Helical" evidence="10">
    <location>
        <begin position="12"/>
        <end position="32"/>
    </location>
</feature>
<evidence type="ECO:0000256" key="3">
    <source>
        <dbReference type="ARBA" id="ARBA00022448"/>
    </source>
</evidence>
<organism evidence="12 13">
    <name type="scientific">Zunongwangia mangrovi</name>
    <dbReference type="NCBI Taxonomy" id="1334022"/>
    <lineage>
        <taxon>Bacteria</taxon>
        <taxon>Pseudomonadati</taxon>
        <taxon>Bacteroidota</taxon>
        <taxon>Flavobacteriia</taxon>
        <taxon>Flavobacteriales</taxon>
        <taxon>Flavobacteriaceae</taxon>
        <taxon>Zunongwangia</taxon>
    </lineage>
</organism>
<keyword evidence="6 10" id="KW-0812">Transmembrane</keyword>
<dbReference type="InterPro" id="IPR003663">
    <property type="entry name" value="Sugar/inositol_transpt"/>
</dbReference>
<dbReference type="InterPro" id="IPR005828">
    <property type="entry name" value="MFS_sugar_transport-like"/>
</dbReference>
<reference evidence="13" key="1">
    <citation type="submission" date="2016-10" db="EMBL/GenBank/DDBJ databases">
        <authorList>
            <person name="Varghese N."/>
            <person name="Submissions S."/>
        </authorList>
    </citation>
    <scope>NUCLEOTIDE SEQUENCE [LARGE SCALE GENOMIC DNA]</scope>
    <source>
        <strain evidence="13">DSM 24499</strain>
    </source>
</reference>
<evidence type="ECO:0000256" key="2">
    <source>
        <dbReference type="ARBA" id="ARBA00010992"/>
    </source>
</evidence>
<keyword evidence="3 9" id="KW-0813">Transport</keyword>
<dbReference type="InterPro" id="IPR005829">
    <property type="entry name" value="Sugar_transporter_CS"/>
</dbReference>
<dbReference type="NCBIfam" id="TIGR00879">
    <property type="entry name" value="SP"/>
    <property type="match status" value="1"/>
</dbReference>
<dbReference type="PRINTS" id="PR00171">
    <property type="entry name" value="SUGRTRNSPORT"/>
</dbReference>
<accession>A0A1I1MWN7</accession>
<dbReference type="PROSITE" id="PS00217">
    <property type="entry name" value="SUGAR_TRANSPORT_2"/>
    <property type="match status" value="1"/>
</dbReference>
<dbReference type="RefSeq" id="WP_092544762.1">
    <property type="nucleotide sequence ID" value="NZ_FOKV01000011.1"/>
</dbReference>
<dbReference type="PANTHER" id="PTHR48020">
    <property type="entry name" value="PROTON MYO-INOSITOL COTRANSPORTER"/>
    <property type="match status" value="1"/>
</dbReference>
<evidence type="ECO:0000259" key="11">
    <source>
        <dbReference type="PROSITE" id="PS50850"/>
    </source>
</evidence>
<dbReference type="PANTHER" id="PTHR48020:SF12">
    <property type="entry name" value="PROTON MYO-INOSITOL COTRANSPORTER"/>
    <property type="match status" value="1"/>
</dbReference>
<evidence type="ECO:0000313" key="13">
    <source>
        <dbReference type="Proteomes" id="UP000199438"/>
    </source>
</evidence>
<evidence type="ECO:0000313" key="12">
    <source>
        <dbReference type="EMBL" id="SFC87658.1"/>
    </source>
</evidence>
<feature type="transmembrane region" description="Helical" evidence="10">
    <location>
        <begin position="52"/>
        <end position="74"/>
    </location>
</feature>
<comment type="subcellular location">
    <subcellularLocation>
        <location evidence="1">Cell membrane</location>
        <topology evidence="1">Multi-pass membrane protein</topology>
    </subcellularLocation>
</comment>
<dbReference type="Proteomes" id="UP000199438">
    <property type="component" value="Unassembled WGS sequence"/>
</dbReference>
<keyword evidence="13" id="KW-1185">Reference proteome</keyword>
<evidence type="ECO:0000256" key="1">
    <source>
        <dbReference type="ARBA" id="ARBA00004651"/>
    </source>
</evidence>
<feature type="transmembrane region" description="Helical" evidence="10">
    <location>
        <begin position="295"/>
        <end position="321"/>
    </location>
</feature>
<evidence type="ECO:0000256" key="7">
    <source>
        <dbReference type="ARBA" id="ARBA00022989"/>
    </source>
</evidence>
<evidence type="ECO:0000256" key="4">
    <source>
        <dbReference type="ARBA" id="ARBA00022475"/>
    </source>
</evidence>
<dbReference type="FunFam" id="1.20.1250.20:FF:000122">
    <property type="entry name" value="D-xylose transporter XylE"/>
    <property type="match status" value="1"/>
</dbReference>
<dbReference type="SUPFAM" id="SSF103473">
    <property type="entry name" value="MFS general substrate transporter"/>
    <property type="match status" value="1"/>
</dbReference>
<evidence type="ECO:0000256" key="6">
    <source>
        <dbReference type="ARBA" id="ARBA00022692"/>
    </source>
</evidence>
<dbReference type="InterPro" id="IPR020846">
    <property type="entry name" value="MFS_dom"/>
</dbReference>
<evidence type="ECO:0000256" key="9">
    <source>
        <dbReference type="RuleBase" id="RU003346"/>
    </source>
</evidence>
<dbReference type="PROSITE" id="PS50850">
    <property type="entry name" value="MFS"/>
    <property type="match status" value="1"/>
</dbReference>
<dbReference type="AlphaFoldDB" id="A0A1I1MWN7"/>
<name>A0A1I1MWN7_9FLAO</name>
<keyword evidence="7 10" id="KW-1133">Transmembrane helix</keyword>
<proteinExistence type="inferred from homology"/>
<feature type="transmembrane region" description="Helical" evidence="10">
    <location>
        <begin position="140"/>
        <end position="162"/>
    </location>
</feature>
<dbReference type="EMBL" id="FOKV01000011">
    <property type="protein sequence ID" value="SFC87658.1"/>
    <property type="molecule type" value="Genomic_DNA"/>
</dbReference>
<feature type="transmembrane region" description="Helical" evidence="10">
    <location>
        <begin position="422"/>
        <end position="442"/>
    </location>
</feature>
<dbReference type="InterPro" id="IPR047984">
    <property type="entry name" value="XylE-like"/>
</dbReference>
<dbReference type="OrthoDB" id="9800416at2"/>
<evidence type="ECO:0000256" key="5">
    <source>
        <dbReference type="ARBA" id="ARBA00022597"/>
    </source>
</evidence>
<feature type="transmembrane region" description="Helical" evidence="10">
    <location>
        <begin position="106"/>
        <end position="128"/>
    </location>
</feature>
<evidence type="ECO:0000256" key="8">
    <source>
        <dbReference type="ARBA" id="ARBA00023136"/>
    </source>
</evidence>
<gene>
    <name evidence="12" type="ORF">SAMN04487907_1113</name>
</gene>
<dbReference type="Gene3D" id="1.20.1250.20">
    <property type="entry name" value="MFS general substrate transporter like domains"/>
    <property type="match status" value="2"/>
</dbReference>
<protein>
    <submittedName>
        <fullName evidence="12">MFS transporter, SP family, sugar porter</fullName>
    </submittedName>
</protein>
<dbReference type="Pfam" id="PF00083">
    <property type="entry name" value="Sugar_tr"/>
    <property type="match status" value="1"/>
</dbReference>
<feature type="transmembrane region" description="Helical" evidence="10">
    <location>
        <begin position="187"/>
        <end position="206"/>
    </location>
</feature>
<feature type="transmembrane region" description="Helical" evidence="10">
    <location>
        <begin position="266"/>
        <end position="289"/>
    </location>
</feature>
<feature type="domain" description="Major facilitator superfamily (MFS) profile" evidence="11">
    <location>
        <begin position="14"/>
        <end position="450"/>
    </location>
</feature>
<keyword evidence="8 10" id="KW-0472">Membrane</keyword>
<dbReference type="InterPro" id="IPR036259">
    <property type="entry name" value="MFS_trans_sf"/>
</dbReference>
<sequence>MGTSKFNFKYLLFIALVSAMGGLLFGYDWVVIGGAKPFYELYFDINEIPSLQGWAMSSALIGCIFGAVLSGVAADKFGRKIPLIVAATLFTFSAFGTGYVDSFTWFIVYRLIGGLGIGLASTLSPMYIAEVTPAKYRGQFVSINQLTIVLGMLAAQIANYTIAEDIPDSFTSLDILNSWNGQSGWRFMFWAELIPAGLFFLLMFLVPESPRFLVRAGKDDSALKTLETIGGKDYANTEVISMKQSLGQTKKKISLSDLTSLKIRPILIIGIVLAFFQQWCGINIIFNYAEEIFTAAGYTVGDMLFNIIITGSVNVLFTFVAMKTVDSWGRRKLMLFGSSGLAIAYALLGGAYYFQFNGFPVLLIVIIAIAIYAMSLAPITWVVLAEIFPNRIRGVAMSIATFSLWVASFILTYTFPILNEALGAYGTFWIYSGICVLGFLFIKSRLPETKGKSLEEIEADFEKK</sequence>
<dbReference type="GO" id="GO:0005886">
    <property type="term" value="C:plasma membrane"/>
    <property type="evidence" value="ECO:0007669"/>
    <property type="project" value="UniProtKB-SubCell"/>
</dbReference>
<dbReference type="GO" id="GO:0022857">
    <property type="term" value="F:transmembrane transporter activity"/>
    <property type="evidence" value="ECO:0007669"/>
    <property type="project" value="InterPro"/>
</dbReference>